<dbReference type="Gene3D" id="3.30.200.60">
    <property type="entry name" value="Peptidase C65 Otubain, subdomain 1"/>
    <property type="match status" value="1"/>
</dbReference>
<feature type="active site" evidence="8">
    <location>
        <position position="129"/>
    </location>
</feature>
<dbReference type="AlphaFoldDB" id="A0A4Y7LRI1"/>
<feature type="active site" evidence="8">
    <location>
        <position position="309"/>
    </location>
</feature>
<dbReference type="EMBL" id="LR000340">
    <property type="protein sequence ID" value="SVE69959.1"/>
    <property type="molecule type" value="mRNA"/>
</dbReference>
<dbReference type="PANTHER" id="PTHR12931">
    <property type="entry name" value="UBIQUITIN THIOLESTERASE PROTEIN OTUB"/>
    <property type="match status" value="1"/>
</dbReference>
<dbReference type="GO" id="GO:0005634">
    <property type="term" value="C:nucleus"/>
    <property type="evidence" value="ECO:0007669"/>
    <property type="project" value="TreeGrafter"/>
</dbReference>
<feature type="site" description="Interacts with free ubiquitin" evidence="9">
    <location>
        <position position="264"/>
    </location>
</feature>
<evidence type="ECO:0000256" key="1">
    <source>
        <dbReference type="ARBA" id="ARBA00000707"/>
    </source>
</evidence>
<accession>A0A4Y7LRI1</accession>
<comment type="similarity">
    <text evidence="2 7">Belongs to the peptidase C65 family.</text>
</comment>
<dbReference type="InterPro" id="IPR038765">
    <property type="entry name" value="Papain-like_cys_pep_sf"/>
</dbReference>
<feature type="domain" description="OTU" evidence="11">
    <location>
        <begin position="121"/>
        <end position="315"/>
    </location>
</feature>
<evidence type="ECO:0000313" key="12">
    <source>
        <dbReference type="EMBL" id="SVE69959.1"/>
    </source>
</evidence>
<dbReference type="PIRSF" id="PIRSF013503">
    <property type="entry name" value="Ubiquitin_thioesterase_Otubain"/>
    <property type="match status" value="1"/>
</dbReference>
<evidence type="ECO:0000256" key="4">
    <source>
        <dbReference type="ARBA" id="ARBA00022786"/>
    </source>
</evidence>
<keyword evidence="6 7" id="KW-0788">Thiol protease</keyword>
<dbReference type="Pfam" id="PF10275">
    <property type="entry name" value="Peptidase_C65"/>
    <property type="match status" value="1"/>
</dbReference>
<dbReference type="FunFam" id="1.20.1300.20:FF:000001">
    <property type="entry name" value="Ubiquitin thioesterase OTUB1"/>
    <property type="match status" value="1"/>
</dbReference>
<evidence type="ECO:0000256" key="9">
    <source>
        <dbReference type="PIRSR" id="PIRSR013503-2"/>
    </source>
</evidence>
<comment type="catalytic activity">
    <reaction evidence="1 7">
        <text>Thiol-dependent hydrolysis of ester, thioester, amide, peptide and isopeptide bonds formed by the C-terminal Gly of ubiquitin (a 76-residue protein attached to proteins as an intracellular targeting signal).</text>
        <dbReference type="EC" id="3.4.19.12"/>
    </reaction>
</comment>
<evidence type="ECO:0000256" key="6">
    <source>
        <dbReference type="ARBA" id="ARBA00022807"/>
    </source>
</evidence>
<dbReference type="GO" id="GO:0043130">
    <property type="term" value="F:ubiquitin binding"/>
    <property type="evidence" value="ECO:0007669"/>
    <property type="project" value="UniProtKB-UniRule"/>
</dbReference>
<evidence type="ECO:0000256" key="2">
    <source>
        <dbReference type="ARBA" id="ARBA00006579"/>
    </source>
</evidence>
<feature type="active site" description="Nucleophile" evidence="8">
    <location>
        <position position="132"/>
    </location>
</feature>
<evidence type="ECO:0000256" key="7">
    <source>
        <dbReference type="PIRNR" id="PIRNR013503"/>
    </source>
</evidence>
<reference evidence="12" key="1">
    <citation type="submission" date="2018-08" db="EMBL/GenBank/DDBJ databases">
        <authorList>
            <person name="Cornetti L."/>
        </authorList>
    </citation>
    <scope>NUCLEOTIDE SEQUENCE</scope>
    <source>
        <strain evidence="12">FI-BAL1-1</strain>
    </source>
</reference>
<dbReference type="PANTHER" id="PTHR12931:SF15">
    <property type="entry name" value="UBIQUITIN THIOESTERASE OTUBAIN-LIKE"/>
    <property type="match status" value="1"/>
</dbReference>
<keyword evidence="4 7" id="KW-0833">Ubl conjugation pathway</keyword>
<dbReference type="PROSITE" id="PS50802">
    <property type="entry name" value="OTU"/>
    <property type="match status" value="1"/>
</dbReference>
<evidence type="ECO:0000256" key="8">
    <source>
        <dbReference type="PIRSR" id="PIRSR013503-1"/>
    </source>
</evidence>
<dbReference type="GO" id="GO:0004843">
    <property type="term" value="F:cysteine-type deubiquitinase activity"/>
    <property type="evidence" value="ECO:0007669"/>
    <property type="project" value="UniProtKB-UniRule"/>
</dbReference>
<feature type="site" description="Interacts with free ubiquitin" evidence="9">
    <location>
        <position position="278"/>
    </location>
</feature>
<feature type="compositionally biased region" description="Acidic residues" evidence="10">
    <location>
        <begin position="53"/>
        <end position="69"/>
    </location>
</feature>
<dbReference type="InterPro" id="IPR019400">
    <property type="entry name" value="Peptidase_C65_otubain"/>
</dbReference>
<name>A0A4Y7LRI1_9CRUS</name>
<dbReference type="EC" id="3.4.19.12" evidence="7"/>
<dbReference type="InterPro" id="IPR042467">
    <property type="entry name" value="Peptidase_C65_otubain_sub2"/>
</dbReference>
<evidence type="ECO:0000259" key="11">
    <source>
        <dbReference type="PROSITE" id="PS50802"/>
    </source>
</evidence>
<sequence length="315" mass="36111">MPALSSLAARSVAVNSSRPSVVFAHKSTVAAEVKAEVKKEVTPKKEVTKRVEEDDEDENNSDDDEENDADAISREQSQIMKAVSKLFLLVSYSLNTTSSKEMYRDDPVYFKKMEKLCEGYKSLRRVRPDGNCFFRGFGYSYFEKLLGDEVEWKRFQTLMLGTKDQLLSQGFPKFTLEDFYDSFMEVVNRLGGESKMTIEELNNTFNEAGTSDYLVVYLRLLTSGQLQKEEEFYQNFVEGDKTIKEFCQQEVEPMYRESDHMHAIALGSALKVGIRVVYLDRGEATTSPPAHDFPEDCTPSVYLLYRPGHYDILYM</sequence>
<evidence type="ECO:0000256" key="3">
    <source>
        <dbReference type="ARBA" id="ARBA00022670"/>
    </source>
</evidence>
<organism evidence="12">
    <name type="scientific">Eubosmina coregoni</name>
    <dbReference type="NCBI Taxonomy" id="186181"/>
    <lineage>
        <taxon>Eukaryota</taxon>
        <taxon>Metazoa</taxon>
        <taxon>Ecdysozoa</taxon>
        <taxon>Arthropoda</taxon>
        <taxon>Crustacea</taxon>
        <taxon>Branchiopoda</taxon>
        <taxon>Diplostraca</taxon>
        <taxon>Cladocera</taxon>
        <taxon>Anomopoda</taxon>
        <taxon>Bosminidae</taxon>
        <taxon>Eubosmina</taxon>
    </lineage>
</organism>
<keyword evidence="5 7" id="KW-0378">Hydrolase</keyword>
<feature type="site" description="Interacts with free ubiquitin" evidence="9">
    <location>
        <position position="305"/>
    </location>
</feature>
<evidence type="ECO:0000256" key="10">
    <source>
        <dbReference type="SAM" id="MobiDB-lite"/>
    </source>
</evidence>
<feature type="compositionally biased region" description="Basic and acidic residues" evidence="10">
    <location>
        <begin position="34"/>
        <end position="52"/>
    </location>
</feature>
<gene>
    <name evidence="12" type="primary">EOG090X0AE1</name>
</gene>
<keyword evidence="3 7" id="KW-0645">Protease</keyword>
<feature type="region of interest" description="Disordered" evidence="10">
    <location>
        <begin position="34"/>
        <end position="70"/>
    </location>
</feature>
<dbReference type="InterPro" id="IPR016615">
    <property type="entry name" value="Otubain"/>
</dbReference>
<dbReference type="CDD" id="cd22763">
    <property type="entry name" value="OTUB1"/>
    <property type="match status" value="1"/>
</dbReference>
<dbReference type="GO" id="GO:0071108">
    <property type="term" value="P:protein K48-linked deubiquitination"/>
    <property type="evidence" value="ECO:0007669"/>
    <property type="project" value="TreeGrafter"/>
</dbReference>
<dbReference type="SUPFAM" id="SSF54001">
    <property type="entry name" value="Cysteine proteinases"/>
    <property type="match status" value="1"/>
</dbReference>
<proteinExistence type="evidence at transcript level"/>
<dbReference type="Gene3D" id="1.20.1300.20">
    <property type="entry name" value="Peptidase C65 Otubain, subdomain 2"/>
    <property type="match status" value="1"/>
</dbReference>
<protein>
    <recommendedName>
        <fullName evidence="7">Ubiquitin thioesterase</fullName>
        <ecNumber evidence="7">3.4.19.12</ecNumber>
    </recommendedName>
</protein>
<dbReference type="GO" id="GO:0006508">
    <property type="term" value="P:proteolysis"/>
    <property type="evidence" value="ECO:0007669"/>
    <property type="project" value="UniProtKB-KW"/>
</dbReference>
<feature type="site" description="Interacts with free ubiquitin" evidence="9">
    <location>
        <position position="310"/>
    </location>
</feature>
<dbReference type="InterPro" id="IPR042468">
    <property type="entry name" value="Peptidase_C65_otubain_sub1"/>
</dbReference>
<dbReference type="InterPro" id="IPR003323">
    <property type="entry name" value="OTU_dom"/>
</dbReference>
<feature type="site" description="Interacts with free ubiquitin" evidence="9">
    <location>
        <position position="280"/>
    </location>
</feature>
<evidence type="ECO:0000256" key="5">
    <source>
        <dbReference type="ARBA" id="ARBA00022801"/>
    </source>
</evidence>